<evidence type="ECO:0000313" key="2">
    <source>
        <dbReference type="Proteomes" id="UP001163223"/>
    </source>
</evidence>
<reference evidence="1" key="1">
    <citation type="submission" date="2022-11" db="EMBL/GenBank/DDBJ databases">
        <title>beta-Carotene-producing bacterium, Jeongeuplla avenae sp. nov., alleviates the salt stress of Arabidopsis seedlings.</title>
        <authorList>
            <person name="Jiang L."/>
            <person name="Lee J."/>
        </authorList>
    </citation>
    <scope>NUCLEOTIDE SEQUENCE</scope>
    <source>
        <strain evidence="1">DY_R2A_6</strain>
    </source>
</reference>
<name>A0ACD4NUU5_9HYPH</name>
<dbReference type="Proteomes" id="UP001163223">
    <property type="component" value="Chromosome"/>
</dbReference>
<keyword evidence="2" id="KW-1185">Reference proteome</keyword>
<gene>
    <name evidence="1" type="ORF">OXU80_10660</name>
</gene>
<organism evidence="1 2">
    <name type="scientific">Antarcticirhabdus aurantiaca</name>
    <dbReference type="NCBI Taxonomy" id="2606717"/>
    <lineage>
        <taxon>Bacteria</taxon>
        <taxon>Pseudomonadati</taxon>
        <taxon>Pseudomonadota</taxon>
        <taxon>Alphaproteobacteria</taxon>
        <taxon>Hyphomicrobiales</taxon>
        <taxon>Aurantimonadaceae</taxon>
        <taxon>Antarcticirhabdus</taxon>
    </lineage>
</organism>
<evidence type="ECO:0000313" key="1">
    <source>
        <dbReference type="EMBL" id="WAJ30629.1"/>
    </source>
</evidence>
<protein>
    <submittedName>
        <fullName evidence="1">Tripartite tricarboxylate transporter substrate binding protein</fullName>
    </submittedName>
</protein>
<sequence length="332" mass="35257">MTIELRRMRRTGRLAGAVMLAGLGFAAPAMAQDAGGAERIPYPVDTVTLVTHSSPGGGSDVFLREMSRFLGQIIDANFVVENVSGGSGANAMAHMKAAATDGSVLYATTPTYVFTSLLSNVEASYADLEPVVNVFYDPQVIYTRADAPFTSMAEVLDKAKAGRSAWGAANPGSLERLTLENLKRLTGVDAAIVTSEGGGDTMINVLNGTLDVAIGEIQELRSQLDAKQVRLLAVASEERLEAFPDLPTLKEGGVDLVVRKFRGLAGPKNIAPEAVAAWEQAIPRLLENPEYKALYSASTLVPAFVPHAEYGPFTAAFADEQRKVLTEAGVIQ</sequence>
<proteinExistence type="predicted"/>
<dbReference type="EMBL" id="CP113520">
    <property type="protein sequence ID" value="WAJ30629.1"/>
    <property type="molecule type" value="Genomic_DNA"/>
</dbReference>
<accession>A0ACD4NUU5</accession>